<proteinExistence type="predicted"/>
<feature type="compositionally biased region" description="Polar residues" evidence="1">
    <location>
        <begin position="25"/>
        <end position="45"/>
    </location>
</feature>
<dbReference type="PROSITE" id="PS51257">
    <property type="entry name" value="PROKAR_LIPOPROTEIN"/>
    <property type="match status" value="1"/>
</dbReference>
<keyword evidence="2" id="KW-0732">Signal</keyword>
<dbReference type="Proteomes" id="UP000198553">
    <property type="component" value="Unassembled WGS sequence"/>
</dbReference>
<feature type="region of interest" description="Disordered" evidence="1">
    <location>
        <begin position="25"/>
        <end position="64"/>
    </location>
</feature>
<feature type="signal peptide" evidence="2">
    <location>
        <begin position="1"/>
        <end position="25"/>
    </location>
</feature>
<dbReference type="RefSeq" id="WP_090743437.1">
    <property type="nucleotide sequence ID" value="NZ_FOBW01000004.1"/>
</dbReference>
<evidence type="ECO:0000313" key="4">
    <source>
        <dbReference type="Proteomes" id="UP000198553"/>
    </source>
</evidence>
<dbReference type="EMBL" id="FOBW01000004">
    <property type="protein sequence ID" value="SEM65760.1"/>
    <property type="molecule type" value="Genomic_DNA"/>
</dbReference>
<accession>A0A1H8A4Z6</accession>
<reference evidence="4" key="1">
    <citation type="submission" date="2016-10" db="EMBL/GenBank/DDBJ databases">
        <authorList>
            <person name="Varghese N."/>
            <person name="Submissions S."/>
        </authorList>
    </citation>
    <scope>NUCLEOTIDE SEQUENCE [LARGE SCALE GENOMIC DNA]</scope>
    <source>
        <strain evidence="4">B48,IBRC-M 10115,DSM 25386,CECT 8001</strain>
    </source>
</reference>
<gene>
    <name evidence="3" type="ORF">SAMN05192533_104250</name>
</gene>
<evidence type="ECO:0000313" key="3">
    <source>
        <dbReference type="EMBL" id="SEM65760.1"/>
    </source>
</evidence>
<keyword evidence="4" id="KW-1185">Reference proteome</keyword>
<organism evidence="3 4">
    <name type="scientific">Mesobacillus persicus</name>
    <dbReference type="NCBI Taxonomy" id="930146"/>
    <lineage>
        <taxon>Bacteria</taxon>
        <taxon>Bacillati</taxon>
        <taxon>Bacillota</taxon>
        <taxon>Bacilli</taxon>
        <taxon>Bacillales</taxon>
        <taxon>Bacillaceae</taxon>
        <taxon>Mesobacillus</taxon>
    </lineage>
</organism>
<protein>
    <submittedName>
        <fullName evidence="3">Uncharacterized protein</fullName>
    </submittedName>
</protein>
<feature type="compositionally biased region" description="Low complexity" evidence="1">
    <location>
        <begin position="46"/>
        <end position="57"/>
    </location>
</feature>
<dbReference type="OrthoDB" id="2937293at2"/>
<feature type="chain" id="PRO_5038598447" evidence="2">
    <location>
        <begin position="26"/>
        <end position="136"/>
    </location>
</feature>
<evidence type="ECO:0000256" key="2">
    <source>
        <dbReference type="SAM" id="SignalP"/>
    </source>
</evidence>
<sequence>MCRLKVIFSLLVVILLMTACGTSVNTESQTTGSTDSASNKQANSSELETATEVAGETGAKEEEEEFKSISAVVEFSGQADLTSIEVMQKDGTPLVLRTIDFTGVDFSTIDAGANAEIEFFTNESGQNVLLKWQELN</sequence>
<name>A0A1H8A4Z6_9BACI</name>
<dbReference type="AlphaFoldDB" id="A0A1H8A4Z6"/>
<evidence type="ECO:0000256" key="1">
    <source>
        <dbReference type="SAM" id="MobiDB-lite"/>
    </source>
</evidence>